<dbReference type="EMBL" id="CAMXCT010000001">
    <property type="protein sequence ID" value="CAI3971934.1"/>
    <property type="molecule type" value="Genomic_DNA"/>
</dbReference>
<dbReference type="GO" id="GO:0005840">
    <property type="term" value="C:ribosome"/>
    <property type="evidence" value="ECO:0007669"/>
    <property type="project" value="InterPro"/>
</dbReference>
<dbReference type="Pfam" id="PF01250">
    <property type="entry name" value="Ribosomal_S6"/>
    <property type="match status" value="1"/>
</dbReference>
<dbReference type="Gene3D" id="3.40.50.1470">
    <property type="entry name" value="Peptidyl-tRNA hydrolase"/>
    <property type="match status" value="1"/>
</dbReference>
<feature type="compositionally biased region" description="Basic and acidic residues" evidence="5">
    <location>
        <begin position="275"/>
        <end position="289"/>
    </location>
</feature>
<reference evidence="7 8" key="2">
    <citation type="submission" date="2024-05" db="EMBL/GenBank/DDBJ databases">
        <authorList>
            <person name="Chen Y."/>
            <person name="Shah S."/>
            <person name="Dougan E. K."/>
            <person name="Thang M."/>
            <person name="Chan C."/>
        </authorList>
    </citation>
    <scope>NUCLEOTIDE SEQUENCE [LARGE SCALE GENOMIC DNA]</scope>
</reference>
<dbReference type="InterPro" id="IPR020814">
    <property type="entry name" value="Ribosomal_S6_plastid/chlpt"/>
</dbReference>
<dbReference type="PANTHER" id="PTHR17224">
    <property type="entry name" value="PEPTIDYL-TRNA HYDROLASE"/>
    <property type="match status" value="1"/>
</dbReference>
<sequence>MRLVVGLGNPGRKYVGTRHNIGWDVLAEVARRSGTTKPKERFRGEVVEASLGGSPALLLCPHTYMNRSGASVLAACDFYKLNSEDVLVVCDDFNLPLTRLRVRGGGSAGGQNGLADVIRCLGTDRVARLRFGIGSPPAEWDAADFVLSKFNKTELPDVELAIGSEILAVNVYEGLFIFDSNRYGRDPSGVSGQLESTITDAGGEILASRLWEERRLAYPIKRQRKGTYWLAYFRLDSEEVKNINRQFELSDNILRSLVLKVDPRIVETLVSHATARPEGERPSAKPQRNDDDDDDDDSSNETADSEESTVTS</sequence>
<keyword evidence="3 7" id="KW-0378">Hydrolase</keyword>
<dbReference type="NCBIfam" id="TIGR00166">
    <property type="entry name" value="S6"/>
    <property type="match status" value="1"/>
</dbReference>
<dbReference type="Proteomes" id="UP001152797">
    <property type="component" value="Unassembled WGS sequence"/>
</dbReference>
<organism evidence="6">
    <name type="scientific">Cladocopium goreaui</name>
    <dbReference type="NCBI Taxonomy" id="2562237"/>
    <lineage>
        <taxon>Eukaryota</taxon>
        <taxon>Sar</taxon>
        <taxon>Alveolata</taxon>
        <taxon>Dinophyceae</taxon>
        <taxon>Suessiales</taxon>
        <taxon>Symbiodiniaceae</taxon>
        <taxon>Cladocopium</taxon>
    </lineage>
</organism>
<dbReference type="HAMAP" id="MF_00360">
    <property type="entry name" value="Ribosomal_bS6"/>
    <property type="match status" value="1"/>
</dbReference>
<dbReference type="Pfam" id="PF01195">
    <property type="entry name" value="Pept_tRNA_hydro"/>
    <property type="match status" value="1"/>
</dbReference>
<dbReference type="InterPro" id="IPR001328">
    <property type="entry name" value="Pept_tRNA_hydro"/>
</dbReference>
<dbReference type="HAMAP" id="MF_00083">
    <property type="entry name" value="Pept_tRNA_hydro_bact"/>
    <property type="match status" value="1"/>
</dbReference>
<dbReference type="InterPro" id="IPR035980">
    <property type="entry name" value="Ribosomal_bS6_sf"/>
</dbReference>
<dbReference type="NCBIfam" id="TIGR00447">
    <property type="entry name" value="pth"/>
    <property type="match status" value="1"/>
</dbReference>
<evidence type="ECO:0000313" key="6">
    <source>
        <dbReference type="EMBL" id="CAI3971934.1"/>
    </source>
</evidence>
<dbReference type="GO" id="GO:0004045">
    <property type="term" value="F:peptidyl-tRNA hydrolase activity"/>
    <property type="evidence" value="ECO:0007669"/>
    <property type="project" value="InterPro"/>
</dbReference>
<dbReference type="CDD" id="cd00462">
    <property type="entry name" value="PTH"/>
    <property type="match status" value="1"/>
</dbReference>
<evidence type="ECO:0000256" key="1">
    <source>
        <dbReference type="ARBA" id="ARBA00009512"/>
    </source>
</evidence>
<dbReference type="PANTHER" id="PTHR17224:SF1">
    <property type="entry name" value="PEPTIDYL-TRNA HYDROLASE"/>
    <property type="match status" value="1"/>
</dbReference>
<feature type="compositionally biased region" description="Acidic residues" evidence="5">
    <location>
        <begin position="290"/>
        <end position="312"/>
    </location>
</feature>
<keyword evidence="8" id="KW-1185">Reference proteome</keyword>
<evidence type="ECO:0000313" key="8">
    <source>
        <dbReference type="Proteomes" id="UP001152797"/>
    </source>
</evidence>
<keyword evidence="2" id="KW-0820">tRNA-binding</keyword>
<dbReference type="InterPro" id="IPR000529">
    <property type="entry name" value="Ribosomal_bS6"/>
</dbReference>
<comment type="similarity">
    <text evidence="1">Belongs to the bacterial ribosomal protein bS6 family.</text>
</comment>
<dbReference type="OrthoDB" id="311283at2759"/>
<dbReference type="SUPFAM" id="SSF54995">
    <property type="entry name" value="Ribosomal protein S6"/>
    <property type="match status" value="1"/>
</dbReference>
<dbReference type="InterPro" id="IPR036416">
    <property type="entry name" value="Pept_tRNA_hydro_sf"/>
</dbReference>
<accession>A0A9P1BED5</accession>
<evidence type="ECO:0000256" key="5">
    <source>
        <dbReference type="SAM" id="MobiDB-lite"/>
    </source>
</evidence>
<feature type="region of interest" description="Disordered" evidence="5">
    <location>
        <begin position="271"/>
        <end position="312"/>
    </location>
</feature>
<dbReference type="EMBL" id="CAMXCT020000001">
    <property type="protein sequence ID" value="CAL1125309.1"/>
    <property type="molecule type" value="Genomic_DNA"/>
</dbReference>
<dbReference type="GO" id="GO:0006412">
    <property type="term" value="P:translation"/>
    <property type="evidence" value="ECO:0007669"/>
    <property type="project" value="InterPro"/>
</dbReference>
<proteinExistence type="inferred from homology"/>
<dbReference type="InterPro" id="IPR014717">
    <property type="entry name" value="Transl_elong_EF1B/ribsomal_bS6"/>
</dbReference>
<keyword evidence="4" id="KW-0694">RNA-binding</keyword>
<gene>
    <name evidence="6" type="ORF">C1SCF055_LOCUS524</name>
</gene>
<dbReference type="GO" id="GO:0000049">
    <property type="term" value="F:tRNA binding"/>
    <property type="evidence" value="ECO:0007669"/>
    <property type="project" value="UniProtKB-KW"/>
</dbReference>
<dbReference type="SUPFAM" id="SSF53178">
    <property type="entry name" value="Peptidyl-tRNA hydrolase-like"/>
    <property type="match status" value="1"/>
</dbReference>
<evidence type="ECO:0000256" key="4">
    <source>
        <dbReference type="ARBA" id="ARBA00022884"/>
    </source>
</evidence>
<evidence type="ECO:0000256" key="2">
    <source>
        <dbReference type="ARBA" id="ARBA00022555"/>
    </source>
</evidence>
<dbReference type="Gene3D" id="3.30.70.60">
    <property type="match status" value="1"/>
</dbReference>
<dbReference type="GO" id="GO:0019843">
    <property type="term" value="F:rRNA binding"/>
    <property type="evidence" value="ECO:0007669"/>
    <property type="project" value="InterPro"/>
</dbReference>
<evidence type="ECO:0000256" key="3">
    <source>
        <dbReference type="ARBA" id="ARBA00022801"/>
    </source>
</evidence>
<comment type="caution">
    <text evidence="6">The sequence shown here is derived from an EMBL/GenBank/DDBJ whole genome shotgun (WGS) entry which is preliminary data.</text>
</comment>
<dbReference type="CDD" id="cd00473">
    <property type="entry name" value="bS6"/>
    <property type="match status" value="1"/>
</dbReference>
<name>A0A9P1BED5_9DINO</name>
<dbReference type="GO" id="GO:0003735">
    <property type="term" value="F:structural constituent of ribosome"/>
    <property type="evidence" value="ECO:0007669"/>
    <property type="project" value="InterPro"/>
</dbReference>
<reference evidence="6" key="1">
    <citation type="submission" date="2022-10" db="EMBL/GenBank/DDBJ databases">
        <authorList>
            <person name="Chen Y."/>
            <person name="Dougan E. K."/>
            <person name="Chan C."/>
            <person name="Rhodes N."/>
            <person name="Thang M."/>
        </authorList>
    </citation>
    <scope>NUCLEOTIDE SEQUENCE</scope>
</reference>
<dbReference type="AlphaFoldDB" id="A0A9P1BED5"/>
<dbReference type="EMBL" id="CAMXCT030000001">
    <property type="protein sequence ID" value="CAL4759246.1"/>
    <property type="molecule type" value="Genomic_DNA"/>
</dbReference>
<evidence type="ECO:0000313" key="7">
    <source>
        <dbReference type="EMBL" id="CAL4759246.1"/>
    </source>
</evidence>
<protein>
    <submittedName>
        <fullName evidence="7">Peptidyl-tRNA hydrolase (PTH)</fullName>
    </submittedName>
</protein>